<evidence type="ECO:0008006" key="3">
    <source>
        <dbReference type="Google" id="ProtNLM"/>
    </source>
</evidence>
<accession>A0A1H2QQ36</accession>
<evidence type="ECO:0000313" key="2">
    <source>
        <dbReference type="Proteomes" id="UP000198828"/>
    </source>
</evidence>
<dbReference type="InterPro" id="IPR022605">
    <property type="entry name" value="DUF2920"/>
</dbReference>
<dbReference type="SUPFAM" id="SSF53474">
    <property type="entry name" value="alpha/beta-Hydrolases"/>
    <property type="match status" value="1"/>
</dbReference>
<dbReference type="OrthoDB" id="2448563at2"/>
<proteinExistence type="predicted"/>
<gene>
    <name evidence="1" type="ORF">SAMN05660923_00200</name>
</gene>
<evidence type="ECO:0000313" key="1">
    <source>
        <dbReference type="EMBL" id="SDW09241.1"/>
    </source>
</evidence>
<name>A0A1H2QQ36_9FIRM</name>
<dbReference type="AlphaFoldDB" id="A0A1H2QQ36"/>
<dbReference type="InterPro" id="IPR029058">
    <property type="entry name" value="AB_hydrolase_fold"/>
</dbReference>
<protein>
    <recommendedName>
        <fullName evidence="3">DUF2920 family protein</fullName>
    </recommendedName>
</protein>
<reference evidence="1 2" key="1">
    <citation type="submission" date="2016-10" db="EMBL/GenBank/DDBJ databases">
        <authorList>
            <person name="de Groot N.N."/>
        </authorList>
    </citation>
    <scope>NUCLEOTIDE SEQUENCE [LARGE SCALE GENOMIC DNA]</scope>
    <source>
        <strain evidence="1 2">DSM 23310</strain>
    </source>
</reference>
<dbReference type="Proteomes" id="UP000198828">
    <property type="component" value="Unassembled WGS sequence"/>
</dbReference>
<sequence>MAKEYDFSMYGHPSIYKDVERKLHVYFTEPEPGINENTGILLLIPGFGGNSQSNVYKKMRNVFADKHNLVVVQCDYFGWEFMQKPNNITLNVSKDSLLQIFTAKEVNYIFKDNNYFERLIEICGKYGFSITCDEKLNEDLSNFNDMGLMQAIDNITAVITVIEIIKDNNYKFDEGKIIAYGHSHGAYLAYLCNAFTKDLFTLIIDNSAWLFPAYLKSDRYVNTYYNNVLITTKFSYLAKNIDYDEEILNLQFLYKNFDNKCNIICYHGTDDNLISNVDKKKFGLNINNFVYEEISLEKVDGEIFKNTNHGLGSDHLKLFDYTMENGKFNFHNAKNIELDTVEYNTNKNRYRIDYINVVPRLEIQGI</sequence>
<organism evidence="1 2">
    <name type="scientific">Tepidimicrobium xylanilyticum</name>
    <dbReference type="NCBI Taxonomy" id="1123352"/>
    <lineage>
        <taxon>Bacteria</taxon>
        <taxon>Bacillati</taxon>
        <taxon>Bacillota</taxon>
        <taxon>Tissierellia</taxon>
        <taxon>Tissierellales</taxon>
        <taxon>Tepidimicrobiaceae</taxon>
        <taxon>Tepidimicrobium</taxon>
    </lineage>
</organism>
<keyword evidence="2" id="KW-1185">Reference proteome</keyword>
<dbReference type="EMBL" id="FNNG01000001">
    <property type="protein sequence ID" value="SDW09241.1"/>
    <property type="molecule type" value="Genomic_DNA"/>
</dbReference>
<dbReference type="Gene3D" id="3.40.50.1820">
    <property type="entry name" value="alpha/beta hydrolase"/>
    <property type="match status" value="1"/>
</dbReference>
<dbReference type="Pfam" id="PF11144">
    <property type="entry name" value="DUF2920"/>
    <property type="match status" value="1"/>
</dbReference>
<dbReference type="RefSeq" id="WP_093749951.1">
    <property type="nucleotide sequence ID" value="NZ_FNNG01000001.1"/>
</dbReference>